<sequence length="1418" mass="161039">MTSELHSAPNLYNIPDGTSTNVPRTPPHKSHKEINDIVESLSTRYKIPLYRRDGPFSPSQRRRTDGDSCYNIIRILFFSNQAALDKVILDFEGSVFENGTVAGRLQHLTTLLRDQFWLEHERVPSRISVEERLNAAKIPKDSETPSVDAGSTSPGGLSVKVDPPTIYNERKHGNIIRDSTGRFAPQFSALPSSATGQGSPSRQKDLPQIEHKRVKSTDNSIPESLSDGDWSYDTAPEHAAESPTLMAQAQRQMRLGLQESGKARHSISSPFRTPVSSPTKADRKRLSDELSAESFETAPQSAKRNRSKEAMLYSSFTSEASTLRSTNGSFWSQAQDGQITGNTSFVAEPEIELEPSHITTLDQLDDEILSQPMEELHLGEAVVDVIRDADSHIHQLSQSAEAGTRTSEHYLVRDLPKHGLFCEEIPADIAPTNFFARYEVCRVAQHTAVAVPELLAGYDGNFDDYDALWSHLGTIAGSQKLPKRTDSTAWANAKARSPEVILTGSLFFNRKRRNSIFHLRLEPIQNEKSCRFQRAFRTDRFLYLNVPAVRQVPEGLSYLKGQEEALIGRYKQWLASEHEFLGRKWRVLMVETKQSKKIARQPNAKMGQRLILFATDGDDVQHLPNKYDLMNSLAAEKFEAQDLDRLINWFLPIKQNLDQPFCKAYSRLELGFSKTIQTVLFLPSQIRYREDTKPDGTPESMEFNDSSLDWSMKLDSTLVMDDGCGAISLGAAQKMWQIMEMTDPLPSAIQARIGSAKGVWYISAPTDTTSSEHRKTWIEIKQSQLKFHPHDDDLVDKTCDRRRLAFEVLKYSKPLTSSTLNLAFIPILQDRGVSIDSIYRQVRDHLDFERENLLQALNGPTSLRRWINARYTLPEDNDRENGLAWLGGLPFSLREKVIFLLEGGFEPLQNRCLAKATYRLVHTFSWKFIQGSSIPLGLSTNAIGIADPKDVLAPGEIHLAFSQDFHDEKSGQTLSFLNKKDVLVARHPCMRRSDIQKVRAVFKPELSHIRDVVIFSRKGQIPLAHKLQGGDYDGDTFWICWEPLLTQEFQNAPAPTNVPSPQSYRIRVDKTPLRAILNEADPEPLREFLKQSFHFRSQPDLLGVVTNDHQSLSYAENTIDSPGLTCYADMHDYLIDSAKNGYSYSFQDYRRFKADCKDIRIKSLPEPAYRKVTKAKMDTTTIRRGQSLIDPSIKHNPQHIVDKLVFQTIAPHIEETLRQVDARFADSPTSDPELTSLYEEYRSYAEDDSRLGDDSLRNELDDLVRRLVDLKNEFNSARDRKFDMDNIEQFEEHIQRFHNIYQNNIIPTTPSHLSRDMRRTLCRRKGPHEPTEWDLLKASALHAVCHKSYSFVFQTAGKELVELKSAASSSGRRNLVHSQWEMMKPRKAKKLETAAAIRDDDDDAKSEGMAENIADDME</sequence>
<feature type="region of interest" description="Disordered" evidence="3">
    <location>
        <begin position="1386"/>
        <end position="1418"/>
    </location>
</feature>
<dbReference type="EMBL" id="ML991841">
    <property type="protein sequence ID" value="KAF2230464.1"/>
    <property type="molecule type" value="Genomic_DNA"/>
</dbReference>
<accession>A0A6A6GXE0</accession>
<evidence type="ECO:0000256" key="3">
    <source>
        <dbReference type="SAM" id="MobiDB-lite"/>
    </source>
</evidence>
<keyword evidence="1" id="KW-0694">RNA-binding</keyword>
<feature type="domain" description="RDRP core" evidence="4">
    <location>
        <begin position="518"/>
        <end position="1206"/>
    </location>
</feature>
<evidence type="ECO:0000313" key="5">
    <source>
        <dbReference type="EMBL" id="KAF2230464.1"/>
    </source>
</evidence>
<dbReference type="OrthoDB" id="10055769at2759"/>
<dbReference type="InterPro" id="IPR007855">
    <property type="entry name" value="RDRP"/>
</dbReference>
<dbReference type="Pfam" id="PF05183">
    <property type="entry name" value="RdRP"/>
    <property type="match status" value="1"/>
</dbReference>
<dbReference type="PANTHER" id="PTHR23079:SF14">
    <property type="entry name" value="RNA-DEPENDENT RNA POLYMERASE"/>
    <property type="match status" value="1"/>
</dbReference>
<evidence type="ECO:0000256" key="2">
    <source>
        <dbReference type="SAM" id="Coils"/>
    </source>
</evidence>
<keyword evidence="2" id="KW-0175">Coiled coil</keyword>
<dbReference type="Proteomes" id="UP000800092">
    <property type="component" value="Unassembled WGS sequence"/>
</dbReference>
<keyword evidence="6" id="KW-1185">Reference proteome</keyword>
<dbReference type="GO" id="GO:0003968">
    <property type="term" value="F:RNA-directed RNA polymerase activity"/>
    <property type="evidence" value="ECO:0007669"/>
    <property type="project" value="UniProtKB-KW"/>
</dbReference>
<dbReference type="GO" id="GO:0003723">
    <property type="term" value="F:RNA binding"/>
    <property type="evidence" value="ECO:0007669"/>
    <property type="project" value="UniProtKB-KW"/>
</dbReference>
<keyword evidence="1" id="KW-0548">Nucleotidyltransferase</keyword>
<feature type="region of interest" description="Disordered" evidence="3">
    <location>
        <begin position="137"/>
        <end position="164"/>
    </location>
</feature>
<dbReference type="Gene3D" id="1.10.8.790">
    <property type="entry name" value="RNA-dependent RNA polymerase, slab domain, helical subdomain-like"/>
    <property type="match status" value="1"/>
</dbReference>
<proteinExistence type="inferred from homology"/>
<feature type="compositionally biased region" description="Basic and acidic residues" evidence="3">
    <location>
        <begin position="202"/>
        <end position="211"/>
    </location>
</feature>
<evidence type="ECO:0000313" key="6">
    <source>
        <dbReference type="Proteomes" id="UP000800092"/>
    </source>
</evidence>
<dbReference type="GO" id="GO:0030422">
    <property type="term" value="P:siRNA processing"/>
    <property type="evidence" value="ECO:0007669"/>
    <property type="project" value="TreeGrafter"/>
</dbReference>
<dbReference type="GO" id="GO:0031380">
    <property type="term" value="C:nuclear RNA-directed RNA polymerase complex"/>
    <property type="evidence" value="ECO:0007669"/>
    <property type="project" value="TreeGrafter"/>
</dbReference>
<gene>
    <name evidence="5" type="ORF">EV356DRAFT_570347</name>
</gene>
<dbReference type="InterPro" id="IPR057596">
    <property type="entry name" value="RDRP_core"/>
</dbReference>
<evidence type="ECO:0000256" key="1">
    <source>
        <dbReference type="RuleBase" id="RU363098"/>
    </source>
</evidence>
<feature type="compositionally biased region" description="Polar residues" evidence="3">
    <location>
        <begin position="189"/>
        <end position="201"/>
    </location>
</feature>
<keyword evidence="1" id="KW-0808">Transferase</keyword>
<reference evidence="5" key="1">
    <citation type="journal article" date="2020" name="Stud. Mycol.">
        <title>101 Dothideomycetes genomes: a test case for predicting lifestyles and emergence of pathogens.</title>
        <authorList>
            <person name="Haridas S."/>
            <person name="Albert R."/>
            <person name="Binder M."/>
            <person name="Bloem J."/>
            <person name="Labutti K."/>
            <person name="Salamov A."/>
            <person name="Andreopoulos B."/>
            <person name="Baker S."/>
            <person name="Barry K."/>
            <person name="Bills G."/>
            <person name="Bluhm B."/>
            <person name="Cannon C."/>
            <person name="Castanera R."/>
            <person name="Culley D."/>
            <person name="Daum C."/>
            <person name="Ezra D."/>
            <person name="Gonzalez J."/>
            <person name="Henrissat B."/>
            <person name="Kuo A."/>
            <person name="Liang C."/>
            <person name="Lipzen A."/>
            <person name="Lutzoni F."/>
            <person name="Magnuson J."/>
            <person name="Mondo S."/>
            <person name="Nolan M."/>
            <person name="Ohm R."/>
            <person name="Pangilinan J."/>
            <person name="Park H.-J."/>
            <person name="Ramirez L."/>
            <person name="Alfaro M."/>
            <person name="Sun H."/>
            <person name="Tritt A."/>
            <person name="Yoshinaga Y."/>
            <person name="Zwiers L.-H."/>
            <person name="Turgeon B."/>
            <person name="Goodwin S."/>
            <person name="Spatafora J."/>
            <person name="Crous P."/>
            <person name="Grigoriev I."/>
        </authorList>
    </citation>
    <scope>NUCLEOTIDE SEQUENCE</scope>
    <source>
        <strain evidence="5">Tuck. ex Michener</strain>
    </source>
</reference>
<organism evidence="5 6">
    <name type="scientific">Viridothelium virens</name>
    <name type="common">Speckled blister lichen</name>
    <name type="synonym">Trypethelium virens</name>
    <dbReference type="NCBI Taxonomy" id="1048519"/>
    <lineage>
        <taxon>Eukaryota</taxon>
        <taxon>Fungi</taxon>
        <taxon>Dikarya</taxon>
        <taxon>Ascomycota</taxon>
        <taxon>Pezizomycotina</taxon>
        <taxon>Dothideomycetes</taxon>
        <taxon>Dothideomycetes incertae sedis</taxon>
        <taxon>Trypetheliales</taxon>
        <taxon>Trypetheliaceae</taxon>
        <taxon>Viridothelium</taxon>
    </lineage>
</organism>
<name>A0A6A6GXE0_VIRVR</name>
<protein>
    <recommendedName>
        <fullName evidence="1">RNA-dependent RNA polymerase</fullName>
        <ecNumber evidence="1">2.7.7.48</ecNumber>
    </recommendedName>
</protein>
<comment type="catalytic activity">
    <reaction evidence="1">
        <text>RNA(n) + a ribonucleoside 5'-triphosphate = RNA(n+1) + diphosphate</text>
        <dbReference type="Rhea" id="RHEA:21248"/>
        <dbReference type="Rhea" id="RHEA-COMP:14527"/>
        <dbReference type="Rhea" id="RHEA-COMP:17342"/>
        <dbReference type="ChEBI" id="CHEBI:33019"/>
        <dbReference type="ChEBI" id="CHEBI:61557"/>
        <dbReference type="ChEBI" id="CHEBI:140395"/>
        <dbReference type="EC" id="2.7.7.48"/>
    </reaction>
</comment>
<dbReference type="PANTHER" id="PTHR23079">
    <property type="entry name" value="RNA-DEPENDENT RNA POLYMERASE"/>
    <property type="match status" value="1"/>
</dbReference>
<feature type="compositionally biased region" description="Polar residues" evidence="3">
    <location>
        <begin position="266"/>
        <end position="279"/>
    </location>
</feature>
<feature type="region of interest" description="Disordered" evidence="3">
    <location>
        <begin position="185"/>
        <end position="303"/>
    </location>
</feature>
<dbReference type="EC" id="2.7.7.48" evidence="1"/>
<feature type="coiled-coil region" evidence="2">
    <location>
        <begin position="1253"/>
        <end position="1280"/>
    </location>
</feature>
<keyword evidence="1" id="KW-0696">RNA-directed RNA polymerase</keyword>
<feature type="region of interest" description="Disordered" evidence="3">
    <location>
        <begin position="1"/>
        <end position="31"/>
    </location>
</feature>
<comment type="similarity">
    <text evidence="1">Belongs to the RdRP family.</text>
</comment>
<evidence type="ECO:0000259" key="4">
    <source>
        <dbReference type="Pfam" id="PF05183"/>
    </source>
</evidence>